<accession>A0AAV0DE20</accession>
<evidence type="ECO:0008006" key="4">
    <source>
        <dbReference type="Google" id="ProtNLM"/>
    </source>
</evidence>
<dbReference type="EMBL" id="CAMAPF010001057">
    <property type="protein sequence ID" value="CAH9143865.1"/>
    <property type="molecule type" value="Genomic_DNA"/>
</dbReference>
<keyword evidence="3" id="KW-1185">Reference proteome</keyword>
<dbReference type="EMBL" id="CAMAPF010000085">
    <property type="protein sequence ID" value="CAH9095721.1"/>
    <property type="molecule type" value="Genomic_DNA"/>
</dbReference>
<evidence type="ECO:0000313" key="1">
    <source>
        <dbReference type="EMBL" id="CAH9095721.1"/>
    </source>
</evidence>
<evidence type="ECO:0000313" key="3">
    <source>
        <dbReference type="Proteomes" id="UP001152523"/>
    </source>
</evidence>
<dbReference type="Proteomes" id="UP001152523">
    <property type="component" value="Unassembled WGS sequence"/>
</dbReference>
<organism evidence="1 3">
    <name type="scientific">Cuscuta epithymum</name>
    <dbReference type="NCBI Taxonomy" id="186058"/>
    <lineage>
        <taxon>Eukaryota</taxon>
        <taxon>Viridiplantae</taxon>
        <taxon>Streptophyta</taxon>
        <taxon>Embryophyta</taxon>
        <taxon>Tracheophyta</taxon>
        <taxon>Spermatophyta</taxon>
        <taxon>Magnoliopsida</taxon>
        <taxon>eudicotyledons</taxon>
        <taxon>Gunneridae</taxon>
        <taxon>Pentapetalae</taxon>
        <taxon>asterids</taxon>
        <taxon>lamiids</taxon>
        <taxon>Solanales</taxon>
        <taxon>Convolvulaceae</taxon>
        <taxon>Cuscuteae</taxon>
        <taxon>Cuscuta</taxon>
        <taxon>Cuscuta subgen. Cuscuta</taxon>
    </lineage>
</organism>
<proteinExistence type="predicted"/>
<protein>
    <recommendedName>
        <fullName evidence="4">RNase H type-1 domain-containing protein</fullName>
    </recommendedName>
</protein>
<evidence type="ECO:0000313" key="2">
    <source>
        <dbReference type="EMBL" id="CAH9143865.1"/>
    </source>
</evidence>
<sequence>MNRECHRSGKHRRLEPPPPGCCHGLENYREIRDVSRAKPLLTKATDPPIFDIQTVKPRVKPKKPTTRIDSWAKPPANFIKINIAMGTRQDGSNISGLVFRDSRGELLYYNSNNHTYPDYTAIFCESMIKSNNKIQDNNYTSIIHESDNLHVIKTLQGTMKPRWTTIANLYAFKETFQYVNFGYSCITKSCNRAAY</sequence>
<reference evidence="1" key="1">
    <citation type="submission" date="2022-07" db="EMBL/GenBank/DDBJ databases">
        <authorList>
            <person name="Macas J."/>
            <person name="Novak P."/>
            <person name="Neumann P."/>
        </authorList>
    </citation>
    <scope>NUCLEOTIDE SEQUENCE</scope>
</reference>
<name>A0AAV0DE20_9ASTE</name>
<gene>
    <name evidence="1" type="ORF">CEPIT_LOCUS13364</name>
    <name evidence="2" type="ORF">CEPIT_LOCUS41004</name>
</gene>
<dbReference type="AlphaFoldDB" id="A0AAV0DE20"/>
<comment type="caution">
    <text evidence="1">The sequence shown here is derived from an EMBL/GenBank/DDBJ whole genome shotgun (WGS) entry which is preliminary data.</text>
</comment>